<sequence length="142" mass="15740">MSELLDTTRTLSYWPEVGEISALFGDWNAALATGDPYRVADRYTPDAVLLPTMSADVRTDRAGIVDYFAGFMLARPLAVVKRSFVRVLRSTEAIDSGLCRFTMKKGGHTVAMDARFTFVYEKIDGKWMIVTHHSSAVPSEGV</sequence>
<dbReference type="InterPro" id="IPR011944">
    <property type="entry name" value="Steroid_delta5-4_isomerase"/>
</dbReference>
<dbReference type="InterPro" id="IPR032710">
    <property type="entry name" value="NTF2-like_dom_sf"/>
</dbReference>
<dbReference type="AlphaFoldDB" id="A0A2T0SL26"/>
<comment type="caution">
    <text evidence="2">The sequence shown here is derived from an EMBL/GenBank/DDBJ whole genome shotgun (WGS) entry which is preliminary data.</text>
</comment>
<name>A0A2T0SL26_9PSEU</name>
<dbReference type="SUPFAM" id="SSF54427">
    <property type="entry name" value="NTF2-like"/>
    <property type="match status" value="1"/>
</dbReference>
<dbReference type="OrthoDB" id="953853at2"/>
<dbReference type="InterPro" id="IPR013543">
    <property type="entry name" value="Ca/CaM-dep_prot_kinase-assoc"/>
</dbReference>
<feature type="domain" description="Calcium/calmodulin-dependent protein kinase II association-domain" evidence="1">
    <location>
        <begin position="19"/>
        <end position="138"/>
    </location>
</feature>
<dbReference type="GO" id="GO:0004683">
    <property type="term" value="F:calcium/calmodulin-dependent protein kinase activity"/>
    <property type="evidence" value="ECO:0007669"/>
    <property type="project" value="InterPro"/>
</dbReference>
<dbReference type="EMBL" id="PVTF01000018">
    <property type="protein sequence ID" value="PRY34112.1"/>
    <property type="molecule type" value="Genomic_DNA"/>
</dbReference>
<dbReference type="Gene3D" id="3.10.450.50">
    <property type="match status" value="1"/>
</dbReference>
<dbReference type="Proteomes" id="UP000239494">
    <property type="component" value="Unassembled WGS sequence"/>
</dbReference>
<proteinExistence type="predicted"/>
<dbReference type="RefSeq" id="WP_106195662.1">
    <property type="nucleotide sequence ID" value="NZ_PVTF01000018.1"/>
</dbReference>
<gene>
    <name evidence="2" type="ORF">CLV43_118140</name>
</gene>
<dbReference type="NCBIfam" id="TIGR02246">
    <property type="entry name" value="SgcJ/EcaC family oxidoreductase"/>
    <property type="match status" value="1"/>
</dbReference>
<evidence type="ECO:0000313" key="2">
    <source>
        <dbReference type="EMBL" id="PRY34112.1"/>
    </source>
</evidence>
<dbReference type="Pfam" id="PF08332">
    <property type="entry name" value="CaMKII_AD"/>
    <property type="match status" value="1"/>
</dbReference>
<organism evidence="2 3">
    <name type="scientific">Umezawaea tangerina</name>
    <dbReference type="NCBI Taxonomy" id="84725"/>
    <lineage>
        <taxon>Bacteria</taxon>
        <taxon>Bacillati</taxon>
        <taxon>Actinomycetota</taxon>
        <taxon>Actinomycetes</taxon>
        <taxon>Pseudonocardiales</taxon>
        <taxon>Pseudonocardiaceae</taxon>
        <taxon>Umezawaea</taxon>
    </lineage>
</organism>
<protein>
    <submittedName>
        <fullName evidence="2">Uncharacterized protein (TIGR02246 family)</fullName>
    </submittedName>
</protein>
<evidence type="ECO:0000313" key="3">
    <source>
        <dbReference type="Proteomes" id="UP000239494"/>
    </source>
</evidence>
<accession>A0A2T0SL26</accession>
<evidence type="ECO:0000259" key="1">
    <source>
        <dbReference type="Pfam" id="PF08332"/>
    </source>
</evidence>
<dbReference type="GO" id="GO:0005516">
    <property type="term" value="F:calmodulin binding"/>
    <property type="evidence" value="ECO:0007669"/>
    <property type="project" value="InterPro"/>
</dbReference>
<keyword evidence="3" id="KW-1185">Reference proteome</keyword>
<reference evidence="2 3" key="1">
    <citation type="submission" date="2018-03" db="EMBL/GenBank/DDBJ databases">
        <title>Genomic Encyclopedia of Archaeal and Bacterial Type Strains, Phase II (KMG-II): from individual species to whole genera.</title>
        <authorList>
            <person name="Goeker M."/>
        </authorList>
    </citation>
    <scope>NUCLEOTIDE SEQUENCE [LARGE SCALE GENOMIC DNA]</scope>
    <source>
        <strain evidence="2 3">DSM 44720</strain>
    </source>
</reference>